<reference evidence="1 2" key="1">
    <citation type="journal article" date="2015" name="Stand. Genomic Sci.">
        <title>Genomic Encyclopedia of Bacterial and Archaeal Type Strains, Phase III: the genomes of soil and plant-associated and newly described type strains.</title>
        <authorList>
            <person name="Whitman W.B."/>
            <person name="Woyke T."/>
            <person name="Klenk H.P."/>
            <person name="Zhou Y."/>
            <person name="Lilburn T.G."/>
            <person name="Beck B.J."/>
            <person name="De Vos P."/>
            <person name="Vandamme P."/>
            <person name="Eisen J.A."/>
            <person name="Garrity G."/>
            <person name="Hugenholtz P."/>
            <person name="Kyrpides N.C."/>
        </authorList>
    </citation>
    <scope>NUCLEOTIDE SEQUENCE [LARGE SCALE GENOMIC DNA]</scope>
    <source>
        <strain evidence="1 2">CGMCC 1.5364</strain>
    </source>
</reference>
<dbReference type="Gene3D" id="3.40.50.2300">
    <property type="match status" value="2"/>
</dbReference>
<name>A0A562NUX0_9RHOB</name>
<protein>
    <submittedName>
        <fullName evidence="1">Amino acid/amide ABC transporter substrate-binding protein (HAAT family)</fullName>
    </submittedName>
</protein>
<keyword evidence="2" id="KW-1185">Reference proteome</keyword>
<proteinExistence type="predicted"/>
<dbReference type="PANTHER" id="PTHR47628:SF1">
    <property type="entry name" value="ALIPHATIC AMIDASE EXPRESSION-REGULATING PROTEIN"/>
    <property type="match status" value="1"/>
</dbReference>
<accession>A0A562NUX0</accession>
<dbReference type="PANTHER" id="PTHR47628">
    <property type="match status" value="1"/>
</dbReference>
<comment type="caution">
    <text evidence="1">The sequence shown here is derived from an EMBL/GenBank/DDBJ whole genome shotgun (WGS) entry which is preliminary data.</text>
</comment>
<dbReference type="AlphaFoldDB" id="A0A562NUX0"/>
<dbReference type="OrthoDB" id="9802022at2"/>
<dbReference type="Proteomes" id="UP000316225">
    <property type="component" value="Unassembled WGS sequence"/>
</dbReference>
<organism evidence="1 2">
    <name type="scientific">Paracoccus sulfuroxidans</name>
    <dbReference type="NCBI Taxonomy" id="384678"/>
    <lineage>
        <taxon>Bacteria</taxon>
        <taxon>Pseudomonadati</taxon>
        <taxon>Pseudomonadota</taxon>
        <taxon>Alphaproteobacteria</taxon>
        <taxon>Rhodobacterales</taxon>
        <taxon>Paracoccaceae</taxon>
        <taxon>Paracoccus</taxon>
    </lineage>
</organism>
<sequence>MKRNDALAERDDIPVGVIFSATGHLSVIEKSSIDVTLYALDRINRAGGIGGRPVTPYFFDACSDVRTYALGIGELIREHGVLCTFGGYTSASRRAMLPTVIASNHLLYLPTCWEGKECVQNIIYTGPVANQHSVDLIPFMIRNFGPRACFIGSDYVWPRETNAVARVWMDRNKGEVLSEQYLPLGVTDVSDALGLIRAEAPDFIFSTLVGNSALALYREYTRLGFDRRKTPIASLTTSEAEVRAMGSDIGEGHILAAPYFQSLQNPTNAAFVHSFLASPYGETGVTHFNLENTYLAVLAFEHALNACLETKDWAHLTANDIRNASAGLALGNDVSPEGHVWIDPDNFCMAFVPKIGRCGPDGQFEILQSSIRHVQPDPYALYPERGICRRDGLHTPDGMVVPNALY</sequence>
<gene>
    <name evidence="1" type="ORF">IQ24_01352</name>
</gene>
<dbReference type="InterPro" id="IPR028082">
    <property type="entry name" value="Peripla_BP_I"/>
</dbReference>
<dbReference type="RefSeq" id="WP_145397042.1">
    <property type="nucleotide sequence ID" value="NZ_VLKU01000003.1"/>
</dbReference>
<evidence type="ECO:0000313" key="2">
    <source>
        <dbReference type="Proteomes" id="UP000316225"/>
    </source>
</evidence>
<dbReference type="EMBL" id="VLKU01000003">
    <property type="protein sequence ID" value="TWI35992.1"/>
    <property type="molecule type" value="Genomic_DNA"/>
</dbReference>
<dbReference type="Pfam" id="PF13433">
    <property type="entry name" value="Peripla_BP_5"/>
    <property type="match status" value="1"/>
</dbReference>
<evidence type="ECO:0000313" key="1">
    <source>
        <dbReference type="EMBL" id="TWI35992.1"/>
    </source>
</evidence>
<dbReference type="SUPFAM" id="SSF53822">
    <property type="entry name" value="Periplasmic binding protein-like I"/>
    <property type="match status" value="1"/>
</dbReference>